<comment type="caution">
    <text evidence="1">The sequence shown here is derived from an EMBL/GenBank/DDBJ whole genome shotgun (WGS) entry which is preliminary data.</text>
</comment>
<reference evidence="2" key="1">
    <citation type="submission" date="2023-07" db="EMBL/GenBank/DDBJ databases">
        <title>Chryseobacterium sp. GMJ5 Genome sequencing and assembly.</title>
        <authorList>
            <person name="Jung Y."/>
        </authorList>
    </citation>
    <scope>NUCLEOTIDE SEQUENCE [LARGE SCALE GENOMIC DNA]</scope>
    <source>
        <strain evidence="2">GMJ5</strain>
    </source>
</reference>
<dbReference type="RefSeq" id="WP_262990868.1">
    <property type="nucleotide sequence ID" value="NZ_JAOTEN010000003.1"/>
</dbReference>
<keyword evidence="2" id="KW-1185">Reference proteome</keyword>
<dbReference type="Proteomes" id="UP001208114">
    <property type="component" value="Unassembled WGS sequence"/>
</dbReference>
<organism evidence="1 2">
    <name type="scientific">Chryseobacterium gilvum</name>
    <dbReference type="NCBI Taxonomy" id="2976534"/>
    <lineage>
        <taxon>Bacteria</taxon>
        <taxon>Pseudomonadati</taxon>
        <taxon>Bacteroidota</taxon>
        <taxon>Flavobacteriia</taxon>
        <taxon>Flavobacteriales</taxon>
        <taxon>Weeksellaceae</taxon>
        <taxon>Chryseobacterium group</taxon>
        <taxon>Chryseobacterium</taxon>
    </lineage>
</organism>
<name>A0ABT2W2D9_9FLAO</name>
<dbReference type="Gene3D" id="1.10.340.30">
    <property type="entry name" value="Hypothetical protein, domain 2"/>
    <property type="match status" value="1"/>
</dbReference>
<dbReference type="InterPro" id="IPR005019">
    <property type="entry name" value="Adenine_glyco"/>
</dbReference>
<dbReference type="SUPFAM" id="SSF48150">
    <property type="entry name" value="DNA-glycosylase"/>
    <property type="match status" value="1"/>
</dbReference>
<gene>
    <name evidence="1" type="ORF">N0B16_10515</name>
</gene>
<evidence type="ECO:0000313" key="2">
    <source>
        <dbReference type="Proteomes" id="UP001208114"/>
    </source>
</evidence>
<dbReference type="InterPro" id="IPR011257">
    <property type="entry name" value="DNA_glycosylase"/>
</dbReference>
<dbReference type="InterPro" id="IPR052891">
    <property type="entry name" value="DNA-3mA_glycosylase"/>
</dbReference>
<dbReference type="Pfam" id="PF03352">
    <property type="entry name" value="Adenine_glyco"/>
    <property type="match status" value="1"/>
</dbReference>
<protein>
    <submittedName>
        <fullName evidence="1">DNA-3-methyladenine glycosylase I</fullName>
    </submittedName>
</protein>
<dbReference type="PANTHER" id="PTHR30037:SF4">
    <property type="entry name" value="DNA-3-METHYLADENINE GLYCOSYLASE I"/>
    <property type="match status" value="1"/>
</dbReference>
<accession>A0ABT2W2D9</accession>
<evidence type="ECO:0000313" key="1">
    <source>
        <dbReference type="EMBL" id="MCU7614870.1"/>
    </source>
</evidence>
<dbReference type="EMBL" id="JAOTEN010000003">
    <property type="protein sequence ID" value="MCU7614870.1"/>
    <property type="molecule type" value="Genomic_DNA"/>
</dbReference>
<dbReference type="PANTHER" id="PTHR30037">
    <property type="entry name" value="DNA-3-METHYLADENINE GLYCOSYLASE 1"/>
    <property type="match status" value="1"/>
</dbReference>
<sequence length="183" mass="21569">MSYCSAIEKMQPETRKALHKKYHDYHYGFPIHNDDELFGRLIMEINQAGLSWETILKKEEGFRKAYDQFNIKKIAAYEEKDRERLLNDPGIIRNKLKVNAAIENAKTILALQKEFGSFEKWLEHHHPQTLPEWMKIFKKTFKFTGGEIVNEFLMSIGFLKGAHAEGCVVNEEILKHDPMWRKD</sequence>
<proteinExistence type="predicted"/>